<dbReference type="AlphaFoldDB" id="A0A7C8ZFU5"/>
<protein>
    <submittedName>
        <fullName evidence="2">Uncharacterized protein</fullName>
    </submittedName>
</protein>
<keyword evidence="1" id="KW-0812">Transmembrane</keyword>
<sequence length="126" mass="14241">MFVKELLRNHPCCIRNNLINPSAMSKRFIALFLIQHSLALVFVRSLIITTPNKQIGIRKQFLGLLKRAGMTVMKEIVNAVCINPNWSAIRIEIVTAGCVLVVLLPFRHCSFAPVHSPVLLCSFRKM</sequence>
<keyword evidence="1" id="KW-0472">Membrane</keyword>
<evidence type="ECO:0000256" key="1">
    <source>
        <dbReference type="SAM" id="Phobius"/>
    </source>
</evidence>
<reference evidence="2" key="2">
    <citation type="submission" date="2020-07" db="EMBL/GenBank/DDBJ databases">
        <authorList>
            <person name="Vera ALvarez R."/>
            <person name="Arias-Moreno D.M."/>
            <person name="Jimenez-Jacinto V."/>
            <person name="Jimenez-Bremont J.F."/>
            <person name="Swaminathan K."/>
            <person name="Moose S.P."/>
            <person name="Guerrero-Gonzalez M.L."/>
            <person name="Marino-Ramirez L."/>
            <person name="Landsman D."/>
            <person name="Rodriguez-Kessler M."/>
            <person name="Delgado-Sanchez P."/>
        </authorList>
    </citation>
    <scope>NUCLEOTIDE SEQUENCE</scope>
    <source>
        <tissue evidence="2">Cladode</tissue>
    </source>
</reference>
<name>A0A7C8ZFU5_OPUST</name>
<proteinExistence type="predicted"/>
<evidence type="ECO:0000313" key="2">
    <source>
        <dbReference type="EMBL" id="MBA4641015.1"/>
    </source>
</evidence>
<feature type="transmembrane region" description="Helical" evidence="1">
    <location>
        <begin position="28"/>
        <end position="49"/>
    </location>
</feature>
<organism evidence="2">
    <name type="scientific">Opuntia streptacantha</name>
    <name type="common">Prickly pear cactus</name>
    <name type="synonym">Opuntia cardona</name>
    <dbReference type="NCBI Taxonomy" id="393608"/>
    <lineage>
        <taxon>Eukaryota</taxon>
        <taxon>Viridiplantae</taxon>
        <taxon>Streptophyta</taxon>
        <taxon>Embryophyta</taxon>
        <taxon>Tracheophyta</taxon>
        <taxon>Spermatophyta</taxon>
        <taxon>Magnoliopsida</taxon>
        <taxon>eudicotyledons</taxon>
        <taxon>Gunneridae</taxon>
        <taxon>Pentapetalae</taxon>
        <taxon>Caryophyllales</taxon>
        <taxon>Cactineae</taxon>
        <taxon>Cactaceae</taxon>
        <taxon>Opuntioideae</taxon>
        <taxon>Opuntia</taxon>
    </lineage>
</organism>
<accession>A0A7C8ZFU5</accession>
<reference evidence="2" key="1">
    <citation type="journal article" date="2013" name="J. Plant Res.">
        <title>Effect of fungi and light on seed germination of three Opuntia species from semiarid lands of central Mexico.</title>
        <authorList>
            <person name="Delgado-Sanchez P."/>
            <person name="Jimenez-Bremont J.F."/>
            <person name="Guerrero-Gonzalez Mde L."/>
            <person name="Flores J."/>
        </authorList>
    </citation>
    <scope>NUCLEOTIDE SEQUENCE</scope>
    <source>
        <tissue evidence="2">Cladode</tissue>
    </source>
</reference>
<dbReference type="EMBL" id="GISG01122233">
    <property type="protein sequence ID" value="MBA4641015.1"/>
    <property type="molecule type" value="Transcribed_RNA"/>
</dbReference>
<keyword evidence="1" id="KW-1133">Transmembrane helix</keyword>